<reference evidence="2" key="1">
    <citation type="submission" date="2022-05" db="EMBL/GenBank/DDBJ databases">
        <authorList>
            <person name="Park J.-S."/>
        </authorList>
    </citation>
    <scope>NUCLEOTIDE SEQUENCE</scope>
    <source>
        <strain evidence="2">2012CJ34-3</strain>
    </source>
</reference>
<dbReference type="SUPFAM" id="SSF53448">
    <property type="entry name" value="Nucleotide-diphospho-sugar transferases"/>
    <property type="match status" value="1"/>
</dbReference>
<evidence type="ECO:0000259" key="1">
    <source>
        <dbReference type="Pfam" id="PF12804"/>
    </source>
</evidence>
<gene>
    <name evidence="2" type="ORF">M3P09_09245</name>
</gene>
<feature type="domain" description="MobA-like NTP transferase" evidence="1">
    <location>
        <begin position="10"/>
        <end position="173"/>
    </location>
</feature>
<evidence type="ECO:0000313" key="3">
    <source>
        <dbReference type="Proteomes" id="UP001165381"/>
    </source>
</evidence>
<dbReference type="RefSeq" id="WP_249972913.1">
    <property type="nucleotide sequence ID" value="NZ_JAMFLZ010000003.1"/>
</dbReference>
<dbReference type="Gene3D" id="3.90.550.10">
    <property type="entry name" value="Spore Coat Polysaccharide Biosynthesis Protein SpsA, Chain A"/>
    <property type="match status" value="1"/>
</dbReference>
<dbReference type="CDD" id="cd04182">
    <property type="entry name" value="GT_2_like_f"/>
    <property type="match status" value="1"/>
</dbReference>
<proteinExistence type="predicted"/>
<keyword evidence="3" id="KW-1185">Reference proteome</keyword>
<protein>
    <submittedName>
        <fullName evidence="2">Nucleotidyltransferase family protein</fullName>
    </submittedName>
</protein>
<dbReference type="PANTHER" id="PTHR43777:SF1">
    <property type="entry name" value="MOLYBDENUM COFACTOR CYTIDYLYLTRANSFERASE"/>
    <property type="match status" value="1"/>
</dbReference>
<comment type="caution">
    <text evidence="2">The sequence shown here is derived from an EMBL/GenBank/DDBJ whole genome shotgun (WGS) entry which is preliminary data.</text>
</comment>
<evidence type="ECO:0000313" key="2">
    <source>
        <dbReference type="EMBL" id="MCL6295178.1"/>
    </source>
</evidence>
<organism evidence="2 3">
    <name type="scientific">Jejuia spongiicola</name>
    <dbReference type="NCBI Taxonomy" id="2942207"/>
    <lineage>
        <taxon>Bacteria</taxon>
        <taxon>Pseudomonadati</taxon>
        <taxon>Bacteroidota</taxon>
        <taxon>Flavobacteriia</taxon>
        <taxon>Flavobacteriales</taxon>
        <taxon>Flavobacteriaceae</taxon>
        <taxon>Jejuia</taxon>
    </lineage>
</organism>
<dbReference type="Pfam" id="PF12804">
    <property type="entry name" value="NTP_transf_3"/>
    <property type="match status" value="1"/>
</dbReference>
<dbReference type="PANTHER" id="PTHR43777">
    <property type="entry name" value="MOLYBDENUM COFACTOR CYTIDYLYLTRANSFERASE"/>
    <property type="match status" value="1"/>
</dbReference>
<accession>A0ABT0QFF5</accession>
<dbReference type="InterPro" id="IPR025877">
    <property type="entry name" value="MobA-like_NTP_Trfase"/>
</dbReference>
<sequence length="205" mass="23275">MKNEASNITVVILAAGASNRMDEPKQLLKWGNSTLLGSIIEKAKMLNVKDVIVVLGANYLLISKIIKQSKITILNNVNWKNGLGSSIAFAVKHIMNDTIRTDATLFMLADQPFIEVDFLNTMINQFQEGKQSILATSYDENKYGVPVIFSKSYFKELIQLNDDKGAKYLLKKYKCHVKVLIPPAKNVDLDFKKDYLKLYKTYFKK</sequence>
<name>A0ABT0QFF5_9FLAO</name>
<dbReference type="InterPro" id="IPR029044">
    <property type="entry name" value="Nucleotide-diphossugar_trans"/>
</dbReference>
<dbReference type="EMBL" id="JAMFLZ010000003">
    <property type="protein sequence ID" value="MCL6295178.1"/>
    <property type="molecule type" value="Genomic_DNA"/>
</dbReference>
<dbReference type="Proteomes" id="UP001165381">
    <property type="component" value="Unassembled WGS sequence"/>
</dbReference>